<dbReference type="GO" id="GO:0061503">
    <property type="term" value="F:tRNA threonylcarbamoyladenosine dehydratase"/>
    <property type="evidence" value="ECO:0007669"/>
    <property type="project" value="TreeGrafter"/>
</dbReference>
<protein>
    <recommendedName>
        <fullName evidence="1">THIF-type NAD/FAD binding fold domain-containing protein</fullName>
    </recommendedName>
</protein>
<dbReference type="Pfam" id="PF00899">
    <property type="entry name" value="ThiF"/>
    <property type="match status" value="1"/>
</dbReference>
<accession>H0JNQ5</accession>
<dbReference type="PATRIC" id="fig|1114960.4.peg.1255"/>
<dbReference type="EMBL" id="AHBW01000033">
    <property type="protein sequence ID" value="EHK85027.1"/>
    <property type="molecule type" value="Genomic_DNA"/>
</dbReference>
<dbReference type="InterPro" id="IPR035985">
    <property type="entry name" value="Ubiquitin-activating_enz"/>
</dbReference>
<dbReference type="SUPFAM" id="SSF69572">
    <property type="entry name" value="Activating enzymes of the ubiquitin-like proteins"/>
    <property type="match status" value="1"/>
</dbReference>
<evidence type="ECO:0000259" key="1">
    <source>
        <dbReference type="Pfam" id="PF00899"/>
    </source>
</evidence>
<evidence type="ECO:0000313" key="3">
    <source>
        <dbReference type="Proteomes" id="UP000005064"/>
    </source>
</evidence>
<dbReference type="Gene3D" id="3.40.50.720">
    <property type="entry name" value="NAD(P)-binding Rossmann-like Domain"/>
    <property type="match status" value="1"/>
</dbReference>
<name>H0JNQ5_9NOCA</name>
<dbReference type="InterPro" id="IPR045886">
    <property type="entry name" value="ThiF/MoeB/HesA"/>
</dbReference>
<dbReference type="PANTHER" id="PTHR43267">
    <property type="entry name" value="TRNA THREONYLCARBAMOYLADENOSINE DEHYDRATASE"/>
    <property type="match status" value="1"/>
</dbReference>
<evidence type="ECO:0000313" key="2">
    <source>
        <dbReference type="EMBL" id="EHK85027.1"/>
    </source>
</evidence>
<reference evidence="2 3" key="1">
    <citation type="submission" date="2011-12" db="EMBL/GenBank/DDBJ databases">
        <authorList>
            <person name="Kriszt B."/>
            <person name="Tancsics A."/>
            <person name="Cserhati M."/>
            <person name="Toth A."/>
            <person name="Nagy I."/>
            <person name="Horvath B."/>
            <person name="Tamura T."/>
            <person name="Kukolya J."/>
            <person name="Szoboszlay S."/>
        </authorList>
    </citation>
    <scope>NUCLEOTIDE SEQUENCE [LARGE SCALE GENOMIC DNA]</scope>
    <source>
        <strain evidence="2 3">AK37</strain>
    </source>
</reference>
<comment type="caution">
    <text evidence="2">The sequence shown here is derived from an EMBL/GenBank/DDBJ whole genome shotgun (WGS) entry which is preliminary data.</text>
</comment>
<dbReference type="Proteomes" id="UP000005064">
    <property type="component" value="Unassembled WGS sequence"/>
</dbReference>
<feature type="domain" description="THIF-type NAD/FAD binding fold" evidence="1">
    <location>
        <begin position="1"/>
        <end position="212"/>
    </location>
</feature>
<organism evidence="2 3">
    <name type="scientific">Rhodococcus pyridinivorans AK37</name>
    <dbReference type="NCBI Taxonomy" id="1114960"/>
    <lineage>
        <taxon>Bacteria</taxon>
        <taxon>Bacillati</taxon>
        <taxon>Actinomycetota</taxon>
        <taxon>Actinomycetes</taxon>
        <taxon>Mycobacteriales</taxon>
        <taxon>Nocardiaceae</taxon>
        <taxon>Rhodococcus</taxon>
    </lineage>
</organism>
<dbReference type="InterPro" id="IPR000594">
    <property type="entry name" value="ThiF_NAD_FAD-bd"/>
</dbReference>
<proteinExistence type="predicted"/>
<dbReference type="GO" id="GO:0008641">
    <property type="term" value="F:ubiquitin-like modifier activating enzyme activity"/>
    <property type="evidence" value="ECO:0007669"/>
    <property type="project" value="InterPro"/>
</dbReference>
<dbReference type="AlphaFoldDB" id="H0JNQ5"/>
<dbReference type="GO" id="GO:0061504">
    <property type="term" value="P:cyclic threonylcarbamoyladenosine biosynthetic process"/>
    <property type="evidence" value="ECO:0007669"/>
    <property type="project" value="TreeGrafter"/>
</dbReference>
<dbReference type="CDD" id="cd01483">
    <property type="entry name" value="E1_enzyme_family"/>
    <property type="match status" value="1"/>
</dbReference>
<dbReference type="PANTHER" id="PTHR43267:SF1">
    <property type="entry name" value="TRNA THREONYLCARBAMOYLADENOSINE DEHYDRATASE"/>
    <property type="match status" value="1"/>
</dbReference>
<gene>
    <name evidence="2" type="ORF">AK37_06242</name>
</gene>
<sequence>MGIGNFRLSDTDRFGPENMNRQFGATVDTVGRLKSEVLEERLRSINPEITVTRFPDIDEDNVSDFVAGASALCDTIDFFAMNERRMLHRQALIHKVPTVLCCPVAYGVTGHYFNYHENDRIDFDVLFHQSDSNDEQQNLENFGNTLAPNALHRAYLDDPNLDFENHKVASVSASCLLATSWGSMQAVCAILGLPSQFRPVPEMYEFDLRAMQFVSSSMSTAVLG</sequence>